<gene>
    <name evidence="2" type="ORF">UFOPK4307_00739</name>
</gene>
<dbReference type="Gene3D" id="3.40.1080.10">
    <property type="entry name" value="Glutaconate Coenzyme A-transferase"/>
    <property type="match status" value="1"/>
</dbReference>
<reference evidence="2" key="1">
    <citation type="submission" date="2020-05" db="EMBL/GenBank/DDBJ databases">
        <authorList>
            <person name="Chiriac C."/>
            <person name="Salcher M."/>
            <person name="Ghai R."/>
            <person name="Kavagutti S V."/>
        </authorList>
    </citation>
    <scope>NUCLEOTIDE SEQUENCE</scope>
</reference>
<dbReference type="Gene3D" id="3.40.1080.20">
    <property type="entry name" value="Acetyl-CoA hydrolase/transferase C-terminal domain"/>
    <property type="match status" value="1"/>
</dbReference>
<dbReference type="Gene3D" id="3.30.750.70">
    <property type="entry name" value="4-hydroxybutyrate coenzyme like domains"/>
    <property type="match status" value="1"/>
</dbReference>
<evidence type="ECO:0000259" key="1">
    <source>
        <dbReference type="Pfam" id="PF13336"/>
    </source>
</evidence>
<dbReference type="InterPro" id="IPR038460">
    <property type="entry name" value="AcetylCoA_hyd_C_sf"/>
</dbReference>
<dbReference type="PANTHER" id="PTHR21432:SF20">
    <property type="entry name" value="ACETYL-COA HYDROLASE"/>
    <property type="match status" value="1"/>
</dbReference>
<feature type="domain" description="Acetyl-CoA hydrolase/transferase C-terminal" evidence="1">
    <location>
        <begin position="252"/>
        <end position="402"/>
    </location>
</feature>
<evidence type="ECO:0000313" key="2">
    <source>
        <dbReference type="EMBL" id="CAB5058544.1"/>
    </source>
</evidence>
<dbReference type="Pfam" id="PF13336">
    <property type="entry name" value="AcetylCoA_hyd_C"/>
    <property type="match status" value="1"/>
</dbReference>
<proteinExistence type="predicted"/>
<dbReference type="SUPFAM" id="SSF100950">
    <property type="entry name" value="NagB/RpiA/CoA transferase-like"/>
    <property type="match status" value="2"/>
</dbReference>
<dbReference type="GO" id="GO:0006083">
    <property type="term" value="P:acetate metabolic process"/>
    <property type="evidence" value="ECO:0007669"/>
    <property type="project" value="InterPro"/>
</dbReference>
<sequence>MRVITPDQLKSVLANLPENPRIIASGNFATPNTLLKAADENISEFRLHMLNAQPGIPDREGITYETAFVGHGMRRHPRLQYIPSRLSLLPVVIRDYARPDAVFLHTSERRHDTVSLGTEVNILPAAIETARAHGGVIIAQANKQMPYTYGDAQIYESEIDYLVEVDEPLMTKPETTFAPESLEIGQRIAALIEDDSTLQLGIGAIPDSVLSSLKDRKGLRIWTEMFSDGVLDLFKMGVLDPDILLTASFIFGSQELYEWLHLNRRVQMLRTERTNDPSAIAKQAKMQSINAALQIDLFDQANASHVRSEIYSGFGGSTDFIVGSLHSRGGRSFMALPSWHPKAQVSTIVPRLTENITSFQHSFVVTEQGAAACFGRTQSEQALNLITHAAHPNAKEELIAAASELKLLN</sequence>
<organism evidence="2">
    <name type="scientific">freshwater metagenome</name>
    <dbReference type="NCBI Taxonomy" id="449393"/>
    <lineage>
        <taxon>unclassified sequences</taxon>
        <taxon>metagenomes</taxon>
        <taxon>ecological metagenomes</taxon>
    </lineage>
</organism>
<dbReference type="GO" id="GO:0008775">
    <property type="term" value="F:acetate CoA-transferase activity"/>
    <property type="evidence" value="ECO:0007669"/>
    <property type="project" value="InterPro"/>
</dbReference>
<dbReference type="EMBL" id="CAFBQO010000106">
    <property type="protein sequence ID" value="CAB5058544.1"/>
    <property type="molecule type" value="Genomic_DNA"/>
</dbReference>
<dbReference type="PANTHER" id="PTHR21432">
    <property type="entry name" value="ACETYL-COA HYDROLASE-RELATED"/>
    <property type="match status" value="1"/>
</dbReference>
<name>A0A6J7TWW4_9ZZZZ</name>
<dbReference type="InterPro" id="IPR046433">
    <property type="entry name" value="ActCoA_hydro"/>
</dbReference>
<accession>A0A6J7TWW4</accession>
<dbReference type="InterPro" id="IPR026888">
    <property type="entry name" value="AcetylCoA_hyd_C"/>
</dbReference>
<protein>
    <submittedName>
        <fullName evidence="2">Unannotated protein</fullName>
    </submittedName>
</protein>
<dbReference type="AlphaFoldDB" id="A0A6J7TWW4"/>
<dbReference type="InterPro" id="IPR037171">
    <property type="entry name" value="NagB/RpiA_transferase-like"/>
</dbReference>